<reference evidence="1 2" key="1">
    <citation type="submission" date="2024-02" db="EMBL/GenBank/DDBJ databases">
        <title>Comparative Genomic Analysis of Flavobacterium Species Causing Columnaris Disease of Freshwater Fish in Thailand: Insights into Virulence and Resistance Mechanisms.</title>
        <authorList>
            <person name="Nguyen D."/>
            <person name="Chokmangmeepisarn P."/>
            <person name="Khianchaikhan K."/>
            <person name="Morishita M."/>
            <person name="Bunnoy A."/>
            <person name="Rodkhum C."/>
        </authorList>
    </citation>
    <scope>NUCLEOTIDE SEQUENCE [LARGE SCALE GENOMIC DNA]</scope>
    <source>
        <strain evidence="1 2">PCBSB2203</strain>
    </source>
</reference>
<dbReference type="RefSeq" id="WP_088466962.1">
    <property type="nucleotide sequence ID" value="NZ_CP097867.1"/>
</dbReference>
<name>A0ABW8PJG8_9FLAO</name>
<sequence length="157" mass="18697">MAVYYKSYYLKDFNIVDVKFVEQMKFGYRVFFEDSLNCKVGEILDSKMSVTKVIYYTNIGIDGIIDFHKSNYNENVYVSIAQELISGIIITHYNDTSIALYQIETYHEDGKPKLRQEFNKDFELVEYVQCIYNEEGTLIEEKFFYADSWTIHREKMI</sequence>
<protein>
    <submittedName>
        <fullName evidence="1">Uncharacterized protein</fullName>
    </submittedName>
</protein>
<organism evidence="1 2">
    <name type="scientific">Flavobacterium covae</name>
    <dbReference type="NCBI Taxonomy" id="2906076"/>
    <lineage>
        <taxon>Bacteria</taxon>
        <taxon>Pseudomonadati</taxon>
        <taxon>Bacteroidota</taxon>
        <taxon>Flavobacteriia</taxon>
        <taxon>Flavobacteriales</taxon>
        <taxon>Flavobacteriaceae</taxon>
        <taxon>Flavobacterium</taxon>
    </lineage>
</organism>
<evidence type="ECO:0000313" key="2">
    <source>
        <dbReference type="Proteomes" id="UP001621713"/>
    </source>
</evidence>
<gene>
    <name evidence="1" type="ORF">V3467_12885</name>
</gene>
<dbReference type="EMBL" id="JAZHOJ010000038">
    <property type="protein sequence ID" value="MFK7004734.1"/>
    <property type="molecule type" value="Genomic_DNA"/>
</dbReference>
<accession>A0ABW8PJG8</accession>
<evidence type="ECO:0000313" key="1">
    <source>
        <dbReference type="EMBL" id="MFK7004734.1"/>
    </source>
</evidence>
<comment type="caution">
    <text evidence="1">The sequence shown here is derived from an EMBL/GenBank/DDBJ whole genome shotgun (WGS) entry which is preliminary data.</text>
</comment>
<proteinExistence type="predicted"/>
<keyword evidence="2" id="KW-1185">Reference proteome</keyword>
<dbReference type="Proteomes" id="UP001621713">
    <property type="component" value="Unassembled WGS sequence"/>
</dbReference>